<dbReference type="InterPro" id="IPR016151">
    <property type="entry name" value="DNA_mismatch_repair_MutS_N"/>
</dbReference>
<evidence type="ECO:0000256" key="2">
    <source>
        <dbReference type="ARBA" id="ARBA00022763"/>
    </source>
</evidence>
<dbReference type="GO" id="GO:0005524">
    <property type="term" value="F:ATP binding"/>
    <property type="evidence" value="ECO:0007669"/>
    <property type="project" value="UniProtKB-KW"/>
</dbReference>
<reference evidence="8" key="1">
    <citation type="journal article" date="2023" name="Commun. Biol.">
        <title>Genome analysis of Parmales, the sister group of diatoms, reveals the evolutionary specialization of diatoms from phago-mixotrophs to photoautotrophs.</title>
        <authorList>
            <person name="Ban H."/>
            <person name="Sato S."/>
            <person name="Yoshikawa S."/>
            <person name="Yamada K."/>
            <person name="Nakamura Y."/>
            <person name="Ichinomiya M."/>
            <person name="Sato N."/>
            <person name="Blanc-Mathieu R."/>
            <person name="Endo H."/>
            <person name="Kuwata A."/>
            <person name="Ogata H."/>
        </authorList>
    </citation>
    <scope>NUCLEOTIDE SEQUENCE [LARGE SCALE GENOMIC DNA]</scope>
</reference>
<dbReference type="GO" id="GO:0030983">
    <property type="term" value="F:mismatched DNA binding"/>
    <property type="evidence" value="ECO:0007669"/>
    <property type="project" value="InterPro"/>
</dbReference>
<sequence>MHRSLRISSALLPRRQQFGSLNFALSARRAASDDSRNSNSPELEPYVPYHILKPDVVSDYMPNLSAHLASQLSNCPLGYATTMVGPKTLVKYVQNEKVNLSVKDRMPPLLLVKVGEFYESFGFDAGILIAHGGLNSMGGKLRAGMPLANIQSVVDRLFQSWPGKGADSLEIAVYEEFGFNVTGTGLKNRKLQQILRKGEEEYFFNLHMGEGSSTMNEGVRVILVRERLTKSQKSYDLYEIEPYISRCSISSSLPLSSLLSLIDSGSVYKDTVYFSGGDLPSWAGDLEVERVSGGEQVMIENLGVKLFGEKWMGVKVSEKCTETSMKPLNFETAKEIGVVRDHRIASLVAAVIGDEKGYAADYVRDMLLRHKGVEVGAGVRNIVKWLTNTKESLPERKIIDVKRVIRWIREGECSRRGFIELRESVERAGVWEEFCIREGVACDLGKVVEYDTAGEGGRVKNFSTIRQRVLQLIENTVAADEDAIVEAIEDDVKGKGKMEQTEIKVNNFFVRNDRTWQGRVKEDATDGVKQAVKRVEHCKERLVESLKRDFYHDEGAEVVVDIFNNALYLRCEPADRKGEYMHPKDRNNRLLRNRYTTEDVNEKLRDYIGATQECKAEVAGALKSLSVDIGRLEDGLDAILECGYINMIIEVCIRHVAEVRKKGWTIPDVEESMSHAVSLNDVFPYWMGPSSRVTNDVKLNGMCALTAPNMSGKSTVMRSVAAAALLASAGMYAPVGSGSRVGVLDAIFVRGASGDAPNEGKSAFGAEIEDIGDMFGTCSDRSLVFVDELGRGTSPTDGASIAAAVLEEMAKRGINGFFATHLFEIFRLIPKFPPEVRERIINKRMAVDYVDVGGERVVEWTYKLEDGVCKDSMALVTARKFGLPEEVLDRAREFQGLVEGRKEMEEEEEREENWGVAVEREIGDIPNLDLGAACNILEAVSNASAITLPAKFTPPPYLEGRSCVYVLEVPETSAEGGSMYYVGESDGVGKRLKAHRSKRMRGLSWSNCKGKIVEVEEGKGQARRMESEVIKRMEAMGFGMISVADKSHTNFGGGGRDGDEVGDRVAGQARNGENTAS</sequence>
<dbReference type="Gene3D" id="3.40.1170.10">
    <property type="entry name" value="DNA repair protein MutS, domain I"/>
    <property type="match status" value="1"/>
</dbReference>
<dbReference type="InterPro" id="IPR027417">
    <property type="entry name" value="P-loop_NTPase"/>
</dbReference>
<dbReference type="Proteomes" id="UP001165065">
    <property type="component" value="Unassembled WGS sequence"/>
</dbReference>
<keyword evidence="8" id="KW-1185">Reference proteome</keyword>
<dbReference type="SUPFAM" id="SSF55271">
    <property type="entry name" value="DNA repair protein MutS, domain I"/>
    <property type="match status" value="1"/>
</dbReference>
<evidence type="ECO:0000313" key="7">
    <source>
        <dbReference type="EMBL" id="GMI47637.1"/>
    </source>
</evidence>
<feature type="domain" description="DNA mismatch repair proteins mutS family" evidence="6">
    <location>
        <begin position="700"/>
        <end position="896"/>
    </location>
</feature>
<feature type="region of interest" description="Disordered" evidence="5">
    <location>
        <begin position="1049"/>
        <end position="1077"/>
    </location>
</feature>
<dbReference type="PANTHER" id="PTHR48448:SF1">
    <property type="entry name" value="MUTL PROTEIN ISOFORM 1"/>
    <property type="match status" value="1"/>
</dbReference>
<evidence type="ECO:0000256" key="5">
    <source>
        <dbReference type="SAM" id="MobiDB-lite"/>
    </source>
</evidence>
<dbReference type="EMBL" id="BRYA01000352">
    <property type="protein sequence ID" value="GMI47637.1"/>
    <property type="molecule type" value="Genomic_DNA"/>
</dbReference>
<dbReference type="PANTHER" id="PTHR48448">
    <property type="entry name" value="MUTL PROTEIN ISOFORM 1"/>
    <property type="match status" value="1"/>
</dbReference>
<keyword evidence="3" id="KW-0067">ATP-binding</keyword>
<dbReference type="InterPro" id="IPR000432">
    <property type="entry name" value="DNA_mismatch_repair_MutS_C"/>
</dbReference>
<proteinExistence type="predicted"/>
<evidence type="ECO:0000256" key="4">
    <source>
        <dbReference type="ARBA" id="ARBA00023125"/>
    </source>
</evidence>
<dbReference type="SMART" id="SM00534">
    <property type="entry name" value="MUTSac"/>
    <property type="match status" value="1"/>
</dbReference>
<keyword evidence="2" id="KW-0227">DNA damage</keyword>
<dbReference type="AlphaFoldDB" id="A0A9W7LFH6"/>
<organism evidence="7 8">
    <name type="scientific">Triparma columacea</name>
    <dbReference type="NCBI Taxonomy" id="722753"/>
    <lineage>
        <taxon>Eukaryota</taxon>
        <taxon>Sar</taxon>
        <taxon>Stramenopiles</taxon>
        <taxon>Ochrophyta</taxon>
        <taxon>Bolidophyceae</taxon>
        <taxon>Parmales</taxon>
        <taxon>Triparmaceae</taxon>
        <taxon>Triparma</taxon>
    </lineage>
</organism>
<gene>
    <name evidence="7" type="ORF">TrCOL_g8402</name>
</gene>
<evidence type="ECO:0000256" key="3">
    <source>
        <dbReference type="ARBA" id="ARBA00022840"/>
    </source>
</evidence>
<dbReference type="InterPro" id="IPR053276">
    <property type="entry name" value="MtDNA_mismatch_repair_MutS"/>
</dbReference>
<comment type="caution">
    <text evidence="7">The sequence shown here is derived from an EMBL/GenBank/DDBJ whole genome shotgun (WGS) entry which is preliminary data.</text>
</comment>
<dbReference type="GO" id="GO:0006298">
    <property type="term" value="P:mismatch repair"/>
    <property type="evidence" value="ECO:0007669"/>
    <property type="project" value="InterPro"/>
</dbReference>
<dbReference type="OrthoDB" id="189901at2759"/>
<evidence type="ECO:0000256" key="1">
    <source>
        <dbReference type="ARBA" id="ARBA00022741"/>
    </source>
</evidence>
<keyword evidence="4" id="KW-0238">DNA-binding</keyword>
<dbReference type="Pfam" id="PF00488">
    <property type="entry name" value="MutS_V"/>
    <property type="match status" value="1"/>
</dbReference>
<dbReference type="Gene3D" id="3.40.50.300">
    <property type="entry name" value="P-loop containing nucleotide triphosphate hydrolases"/>
    <property type="match status" value="1"/>
</dbReference>
<dbReference type="SUPFAM" id="SSF52540">
    <property type="entry name" value="P-loop containing nucleoside triphosphate hydrolases"/>
    <property type="match status" value="1"/>
</dbReference>
<accession>A0A9W7LFH6</accession>
<evidence type="ECO:0000259" key="6">
    <source>
        <dbReference type="SMART" id="SM00534"/>
    </source>
</evidence>
<evidence type="ECO:0000313" key="8">
    <source>
        <dbReference type="Proteomes" id="UP001165065"/>
    </source>
</evidence>
<name>A0A9W7LFH6_9STRA</name>
<keyword evidence="1" id="KW-0547">Nucleotide-binding</keyword>
<protein>
    <recommendedName>
        <fullName evidence="6">DNA mismatch repair proteins mutS family domain-containing protein</fullName>
    </recommendedName>
</protein>